<feature type="compositionally biased region" description="Polar residues" evidence="1">
    <location>
        <begin position="518"/>
        <end position="535"/>
    </location>
</feature>
<evidence type="ECO:0000256" key="1">
    <source>
        <dbReference type="SAM" id="MobiDB-lite"/>
    </source>
</evidence>
<accession>A0A8H7CI14</accession>
<evidence type="ECO:0000313" key="3">
    <source>
        <dbReference type="Proteomes" id="UP000620124"/>
    </source>
</evidence>
<dbReference type="Proteomes" id="UP000620124">
    <property type="component" value="Unassembled WGS sequence"/>
</dbReference>
<feature type="region of interest" description="Disordered" evidence="1">
    <location>
        <begin position="391"/>
        <end position="596"/>
    </location>
</feature>
<feature type="compositionally biased region" description="Low complexity" evidence="1">
    <location>
        <begin position="227"/>
        <end position="270"/>
    </location>
</feature>
<feature type="compositionally biased region" description="Basic residues" evidence="1">
    <location>
        <begin position="403"/>
        <end position="413"/>
    </location>
</feature>
<evidence type="ECO:0000313" key="2">
    <source>
        <dbReference type="EMBL" id="KAF7338439.1"/>
    </source>
</evidence>
<feature type="region of interest" description="Disordered" evidence="1">
    <location>
        <begin position="216"/>
        <end position="270"/>
    </location>
</feature>
<comment type="caution">
    <text evidence="2">The sequence shown here is derived from an EMBL/GenBank/DDBJ whole genome shotgun (WGS) entry which is preliminary data.</text>
</comment>
<feature type="compositionally biased region" description="Basic and acidic residues" evidence="1">
    <location>
        <begin position="478"/>
        <end position="487"/>
    </location>
</feature>
<feature type="compositionally biased region" description="Basic residues" evidence="1">
    <location>
        <begin position="587"/>
        <end position="596"/>
    </location>
</feature>
<dbReference type="EMBL" id="JACAZI010000021">
    <property type="protein sequence ID" value="KAF7338439.1"/>
    <property type="molecule type" value="Genomic_DNA"/>
</dbReference>
<proteinExistence type="predicted"/>
<sequence length="596" mass="64109">MVFATFPYTGYLGLTTLRVDGVVRTKLDADQKTLPAKSVTISVRCYETRLGVLGVMQSNVLVDYTQVLWSKPDGDHSDYAEIGDLELPFRILIPPKVAGFSTASYSSVYKCSWRVEAIINHVPILGVGSRQIKHSELPLLRFGLPPAYEPSTPIAKPLLDSEISQSHSPSIRYSVNSPTTPIGPLDLVSIPIHLLPSDPSVAFRGASVTIERRMRFFDPSSPPTTPTIPSNTSPTSSTLPSLHPSSSLPIPQRTSSSSSSLASSSPSSSYKESSSYLSSSTAALQPPDSRSSATGASVLVNSVAGTESSGLFARSESGMWSKTLTLQWPAAKSHSRWAIGETMESELVSVKFFVRVKIVVSSSFGTESLELEEKELLVVSTNDAERQLALSKYNDSYSDSARSKSKSPRRSSRRTNEDGTNAPPLPASASRAEHRVSSSTSHYSSGSPSSKPPRRPHTSAGPRDKSRTGVGSVSASDAETKDTERRDPFRRRRGTRPDTGNGAGADAEIAASHRDGSKSYSRAPSAPLTVTTTLVDSGSASSTSLSTSTSSSSVDSNPSDEMREWEEELARIEMRSRRSSDLVGFANKRRRPGEIP</sequence>
<protein>
    <submittedName>
        <fullName evidence="2">Uncharacterized protein</fullName>
    </submittedName>
</protein>
<reference evidence="2" key="1">
    <citation type="submission" date="2020-05" db="EMBL/GenBank/DDBJ databases">
        <title>Mycena genomes resolve the evolution of fungal bioluminescence.</title>
        <authorList>
            <person name="Tsai I.J."/>
        </authorList>
    </citation>
    <scope>NUCLEOTIDE SEQUENCE</scope>
    <source>
        <strain evidence="2">CCC161011</strain>
    </source>
</reference>
<feature type="compositionally biased region" description="Low complexity" evidence="1">
    <location>
        <begin position="536"/>
        <end position="559"/>
    </location>
</feature>
<feature type="compositionally biased region" description="Basic and acidic residues" evidence="1">
    <location>
        <begin position="568"/>
        <end position="580"/>
    </location>
</feature>
<organism evidence="2 3">
    <name type="scientific">Mycena venus</name>
    <dbReference type="NCBI Taxonomy" id="2733690"/>
    <lineage>
        <taxon>Eukaryota</taxon>
        <taxon>Fungi</taxon>
        <taxon>Dikarya</taxon>
        <taxon>Basidiomycota</taxon>
        <taxon>Agaricomycotina</taxon>
        <taxon>Agaricomycetes</taxon>
        <taxon>Agaricomycetidae</taxon>
        <taxon>Agaricales</taxon>
        <taxon>Marasmiineae</taxon>
        <taxon>Mycenaceae</taxon>
        <taxon>Mycena</taxon>
    </lineage>
</organism>
<keyword evidence="3" id="KW-1185">Reference proteome</keyword>
<feature type="compositionally biased region" description="Low complexity" evidence="1">
    <location>
        <begin position="437"/>
        <end position="449"/>
    </location>
</feature>
<name>A0A8H7CI14_9AGAR</name>
<gene>
    <name evidence="2" type="ORF">MVEN_02069800</name>
</gene>
<dbReference type="OrthoDB" id="3230530at2759"/>
<dbReference type="AlphaFoldDB" id="A0A8H7CI14"/>